<evidence type="ECO:0000259" key="3">
    <source>
        <dbReference type="Pfam" id="PF01738"/>
    </source>
</evidence>
<organism evidence="4">
    <name type="scientific">Oryza punctata</name>
    <name type="common">Red rice</name>
    <dbReference type="NCBI Taxonomy" id="4537"/>
    <lineage>
        <taxon>Eukaryota</taxon>
        <taxon>Viridiplantae</taxon>
        <taxon>Streptophyta</taxon>
        <taxon>Embryophyta</taxon>
        <taxon>Tracheophyta</taxon>
        <taxon>Spermatophyta</taxon>
        <taxon>Magnoliopsida</taxon>
        <taxon>Liliopsida</taxon>
        <taxon>Poales</taxon>
        <taxon>Poaceae</taxon>
        <taxon>BOP clade</taxon>
        <taxon>Oryzoideae</taxon>
        <taxon>Oryzeae</taxon>
        <taxon>Oryzinae</taxon>
        <taxon>Oryza</taxon>
    </lineage>
</organism>
<dbReference type="PANTHER" id="PTHR17630">
    <property type="entry name" value="DIENELACTONE HYDROLASE"/>
    <property type="match status" value="1"/>
</dbReference>
<keyword evidence="2" id="KW-0963">Cytoplasm</keyword>
<dbReference type="Gramene" id="OPUNC05G13710.1">
    <property type="protein sequence ID" value="OPUNC05G13710.1"/>
    <property type="gene ID" value="OPUNC05G13710"/>
</dbReference>
<feature type="domain" description="Dienelactone hydrolase" evidence="3">
    <location>
        <begin position="1041"/>
        <end position="1118"/>
    </location>
</feature>
<evidence type="ECO:0000313" key="4">
    <source>
        <dbReference type="EnsemblPlants" id="OPUNC05G13710.2"/>
    </source>
</evidence>
<accession>A0A0E0L286</accession>
<feature type="domain" description="Dienelactone hydrolase" evidence="3">
    <location>
        <begin position="30"/>
        <end position="237"/>
    </location>
</feature>
<feature type="domain" description="Dienelactone hydrolase" evidence="3">
    <location>
        <begin position="664"/>
        <end position="872"/>
    </location>
</feature>
<comment type="subcellular location">
    <subcellularLocation>
        <location evidence="1">Cytoplasm</location>
    </subcellularLocation>
</comment>
<dbReference type="Pfam" id="PF01738">
    <property type="entry name" value="DLH"/>
    <property type="match status" value="4"/>
</dbReference>
<dbReference type="eggNOG" id="KOG3043">
    <property type="taxonomic scope" value="Eukaryota"/>
</dbReference>
<dbReference type="InterPro" id="IPR022146">
    <property type="entry name" value="DUF3678"/>
</dbReference>
<dbReference type="Gramene" id="OPUNC05G13710.2">
    <property type="protein sequence ID" value="OPUNC05G13710.2"/>
    <property type="gene ID" value="OPUNC05G13710"/>
</dbReference>
<proteinExistence type="predicted"/>
<evidence type="ECO:0000256" key="2">
    <source>
        <dbReference type="ARBA" id="ARBA00022490"/>
    </source>
</evidence>
<dbReference type="STRING" id="4537.A0A0E0L286"/>
<dbReference type="EnsemblPlants" id="OPUNC05G13710.1">
    <property type="protein sequence ID" value="OPUNC05G13710.1"/>
    <property type="gene ID" value="OPUNC05G13710"/>
</dbReference>
<dbReference type="FunFam" id="3.40.50.1820:FF:000178">
    <property type="entry name" value="Carboxymethylenebutenolidase homolog"/>
    <property type="match status" value="1"/>
</dbReference>
<reference evidence="4" key="2">
    <citation type="submission" date="2018-05" db="EMBL/GenBank/DDBJ databases">
        <title>OpunRS2 (Oryza punctata Reference Sequence Version 2).</title>
        <authorList>
            <person name="Zhang J."/>
            <person name="Kudrna D."/>
            <person name="Lee S."/>
            <person name="Talag J."/>
            <person name="Welchert J."/>
            <person name="Wing R.A."/>
        </authorList>
    </citation>
    <scope>NUCLEOTIDE SEQUENCE [LARGE SCALE GENOMIC DNA]</scope>
</reference>
<dbReference type="EnsemblPlants" id="OPUNC05G13710.2">
    <property type="protein sequence ID" value="OPUNC05G13710.2"/>
    <property type="gene ID" value="OPUNC05G13710"/>
</dbReference>
<dbReference type="GO" id="GO:0005737">
    <property type="term" value="C:cytoplasm"/>
    <property type="evidence" value="ECO:0007669"/>
    <property type="project" value="UniProtKB-SubCell"/>
</dbReference>
<name>A0A0E0L286_ORYPU</name>
<dbReference type="SUPFAM" id="SSF53474">
    <property type="entry name" value="alpha/beta-Hydrolases"/>
    <property type="match status" value="3"/>
</dbReference>
<sequence>MASPQCCANPPTLNPAGGEGKVVDSFGGIKAYISGAAECKAAVVLVSDVYGFEAPNLRKIADKVASAGYFVVVPDFLHGDPFVRENTERPIEVWIKDHGADKGFEEAKPVIAALKEKGVSSIGAAGYCWGAKVVVELAKVHEIQAAVMCHPSFVTVDDIKEVKCPIAILGAEIDRMSPPEVVKQFEQVLSSKSEIGHFVKIFPGVEHGWTVRYKDDDAAAVKSAKEALADMIDWFNKNLKVEISLRAKLHPSPGGAVHLDLGRVKPAAASTKVCVVHHLIDICTSSTSASTPASFSSSSSAQLRLITCSSIRLQRHPTTNRHRARVYAIKLWVATASPLGSQCCCPWFTLTLAVATLRGVLHSVTSPPLEFPPLHRHRAAPVSPLRVAVYASTTSRGGARIKRRWVPGNPPQLASSAPDYLVIRTGRCQPLRFKHHRRISRLPLLPLQVGGPVDPTWLPMSPFQAVGPTTLPSFSSSLSHRQHRRVFLDYTSLFSDNCVLLRQFSLYVVLAQRPSRKPSLLVSSDIGQTRCDVSSSTVRLHRLFGVIFLNDCRNRVTVIVFSASSRTLVYSTILRAHEHSTTPHACPAARLPGHQLTDFGCINHDYSTHDFIDHNPFSLLTSTTAQRARVSGEQAMASPQCCANPPTLNPVGGEGKVVDSFGGIKAYVAGAAESKAAVVLVSDVFGFEAPNLRKIADIVASSGYFVVVPDFLHGDPLVPESTEKPFQEWIKEHGPDKVFEEAKPVIAALKEKGMSSIGAAGYCWGAKVVVELAKAHEIQAAVMCHPSFVTVDDMKEVKCPIAILGAEIDRMSPPEVVKQFEQVLSSKSGIGHFVKIFPGVEHGWTVRYKNDDATAVKCAEEALADMIDWFDKNLNPAGRKPRTHGRKPVTAARAATQQRAKLSIKAASPKSWAPRCFFTRVAVSADLKVFHGKLALLGEPAGGGGEVVGDFGGQKACVAGSAGSKAAVVLISDAFGFEAPNLRKKTDKVALSGYFVVVPDFLHGNPYQPDNPNNPGIWLQSHNPVRYLLNFYLSLREAIEEAKPVIAVLKEKGSSFIGVQMYGGVSNHEIQAAIAHFVKIFPGVDHGWAVRYSYDDAATVKSAEEALEDMMDWFKKYLKLLLGGYWQISLPCFERKPRRTRSLNKEITKVFCSSYCFHPFEGYHIVSRDILLFLHITQSLSFLVQ</sequence>
<protein>
    <recommendedName>
        <fullName evidence="3">Dienelactone hydrolase domain-containing protein</fullName>
    </recommendedName>
</protein>
<dbReference type="GO" id="GO:0016787">
    <property type="term" value="F:hydrolase activity"/>
    <property type="evidence" value="ECO:0007669"/>
    <property type="project" value="InterPro"/>
</dbReference>
<dbReference type="Gene3D" id="3.40.50.1820">
    <property type="entry name" value="alpha/beta hydrolase"/>
    <property type="match status" value="3"/>
</dbReference>
<dbReference type="PANTHER" id="PTHR17630:SF100">
    <property type="entry name" value="OS05G0399100 PROTEIN"/>
    <property type="match status" value="1"/>
</dbReference>
<dbReference type="AlphaFoldDB" id="A0A0E0L286"/>
<dbReference type="InterPro" id="IPR029058">
    <property type="entry name" value="AB_hydrolase_fold"/>
</dbReference>
<evidence type="ECO:0000313" key="5">
    <source>
        <dbReference type="Proteomes" id="UP000026962"/>
    </source>
</evidence>
<reference evidence="4" key="1">
    <citation type="submission" date="2015-04" db="UniProtKB">
        <authorList>
            <consortium name="EnsemblPlants"/>
        </authorList>
    </citation>
    <scope>IDENTIFICATION</scope>
</reference>
<dbReference type="Pfam" id="PF12435">
    <property type="entry name" value="DUF3678"/>
    <property type="match status" value="1"/>
</dbReference>
<dbReference type="OMA" id="THCMSET"/>
<feature type="domain" description="Dienelactone hydrolase" evidence="3">
    <location>
        <begin position="956"/>
        <end position="1024"/>
    </location>
</feature>
<evidence type="ECO:0000256" key="1">
    <source>
        <dbReference type="ARBA" id="ARBA00004496"/>
    </source>
</evidence>
<dbReference type="Proteomes" id="UP000026962">
    <property type="component" value="Chromosome 5"/>
</dbReference>
<dbReference type="InterPro" id="IPR002925">
    <property type="entry name" value="Dienelactn_hydro"/>
</dbReference>
<keyword evidence="5" id="KW-1185">Reference proteome</keyword>